<accession>A0A8K0P0E1</accession>
<evidence type="ECO:0000256" key="3">
    <source>
        <dbReference type="SAM" id="MobiDB-lite"/>
    </source>
</evidence>
<dbReference type="InterPro" id="IPR036452">
    <property type="entry name" value="Ribo_hydro-like"/>
</dbReference>
<dbReference type="SUPFAM" id="SSF53590">
    <property type="entry name" value="Nucleoside hydrolase"/>
    <property type="match status" value="1"/>
</dbReference>
<dbReference type="CDD" id="cd02649">
    <property type="entry name" value="nuc_hydro_CeIAG"/>
    <property type="match status" value="1"/>
</dbReference>
<evidence type="ECO:0000313" key="6">
    <source>
        <dbReference type="Proteomes" id="UP000792457"/>
    </source>
</evidence>
<feature type="region of interest" description="Disordered" evidence="3">
    <location>
        <begin position="429"/>
        <end position="466"/>
    </location>
</feature>
<comment type="similarity">
    <text evidence="1">Belongs to the IUNH family.</text>
</comment>
<evidence type="ECO:0000256" key="2">
    <source>
        <dbReference type="SAM" id="Coils"/>
    </source>
</evidence>
<dbReference type="AlphaFoldDB" id="A0A8K0P0E1"/>
<protein>
    <recommendedName>
        <fullName evidence="4">Inosine/uridine-preferring nucleoside hydrolase domain-containing protein</fullName>
    </recommendedName>
</protein>
<feature type="domain" description="Inosine/uridine-preferring nucleoside hydrolase" evidence="4">
    <location>
        <begin position="6"/>
        <end position="300"/>
    </location>
</feature>
<dbReference type="GO" id="GO:0016799">
    <property type="term" value="F:hydrolase activity, hydrolyzing N-glycosyl compounds"/>
    <property type="evidence" value="ECO:0007669"/>
    <property type="project" value="InterPro"/>
</dbReference>
<feature type="coiled-coil region" evidence="2">
    <location>
        <begin position="391"/>
        <end position="425"/>
    </location>
</feature>
<gene>
    <name evidence="5" type="ORF">J437_LFUL008327</name>
</gene>
<feature type="coiled-coil region" evidence="2">
    <location>
        <begin position="573"/>
        <end position="600"/>
    </location>
</feature>
<sequence length="797" mass="89923">MTQRLIIVDQDAGSDDAHALFLLADADRHQEIKLMGVTCVNGNTSLENVCINALRTLRSINRLDIPVYSGATEPLILPKPAAMHFNPFHGKDGFGDANLPCPPDPSLIQAENAVSALQRIVADNPGKITLICLGPLTNIALAIKTYPNFSKNLKEVYIMGGNSSGVGNTTPSAEFNFYHDPEAAHIVLECLKCPIFVLPWEPCIKKGIPMEWRMNILGAIDSPQIQLMNAVEHNIWKDHNEWLPCDALLAAYALQPRIGKGKHHHMSVELGGWKTRGQAVIDHGHEKPNVFLLEDIDLDILKDLYNVDRNEKMPQEKKTEEVEIHIAESGDNKEESITPECEEISSKNLTAENGVLRRSLNERECEIQRLQGKLSNGSTYGNIFMGVGRASELAASKIVELTKKVRELTAELEGERARRRKLMDAVKDNVKGNTRGGKLAQRKKHSEAKKNCKNDSETEEKEDDVKSLKEKLQTANMKIAEWQNHCLSLKQELKIADKILASEVGDGCTVEVAKVSMALQNPAYGGNGGWRGRAQQLTLLRSRLSEMEEKLKNPERWSIEGGLEENGEWKKEREKWSQETERLRKAVGEAEKTAEEWRRKAEVSRARCGSLRAEAEAVKARMATIISKGDHDDQLIASLNELQAVCQTAEAERLRLMELATVLNQRLENERTKAVNVFKELQIERRKNAKLETKIARMELESASSRSRAYGWSSSRRLSNCTEKESIPGEVKFRLEILEEEKLVLESKINSLQQEKEYDLRKYLAMIEETREFYLSKFGQLENAHHNKNNLRRNPLT</sequence>
<dbReference type="Gene3D" id="3.90.245.10">
    <property type="entry name" value="Ribonucleoside hydrolase-like"/>
    <property type="match status" value="1"/>
</dbReference>
<evidence type="ECO:0000256" key="1">
    <source>
        <dbReference type="ARBA" id="ARBA00009176"/>
    </source>
</evidence>
<keyword evidence="6" id="KW-1185">Reference proteome</keyword>
<dbReference type="InterPro" id="IPR052775">
    <property type="entry name" value="IUN_hydrolase"/>
</dbReference>
<evidence type="ECO:0000259" key="4">
    <source>
        <dbReference type="Pfam" id="PF01156"/>
    </source>
</evidence>
<dbReference type="PANTHER" id="PTHR46190">
    <property type="entry name" value="SI:CH211-201H21.5-RELATED"/>
    <property type="match status" value="1"/>
</dbReference>
<dbReference type="OrthoDB" id="432381at2759"/>
<name>A0A8K0P0E1_LADFU</name>
<organism evidence="5 6">
    <name type="scientific">Ladona fulva</name>
    <name type="common">Scarce chaser dragonfly</name>
    <name type="synonym">Libellula fulva</name>
    <dbReference type="NCBI Taxonomy" id="123851"/>
    <lineage>
        <taxon>Eukaryota</taxon>
        <taxon>Metazoa</taxon>
        <taxon>Ecdysozoa</taxon>
        <taxon>Arthropoda</taxon>
        <taxon>Hexapoda</taxon>
        <taxon>Insecta</taxon>
        <taxon>Pterygota</taxon>
        <taxon>Palaeoptera</taxon>
        <taxon>Odonata</taxon>
        <taxon>Epiprocta</taxon>
        <taxon>Anisoptera</taxon>
        <taxon>Libelluloidea</taxon>
        <taxon>Libellulidae</taxon>
        <taxon>Ladona</taxon>
    </lineage>
</organism>
<reference evidence="5" key="1">
    <citation type="submission" date="2013-04" db="EMBL/GenBank/DDBJ databases">
        <authorList>
            <person name="Qu J."/>
            <person name="Murali S.C."/>
            <person name="Bandaranaike D."/>
            <person name="Bellair M."/>
            <person name="Blankenburg K."/>
            <person name="Chao H."/>
            <person name="Dinh H."/>
            <person name="Doddapaneni H."/>
            <person name="Downs B."/>
            <person name="Dugan-Rocha S."/>
            <person name="Elkadiri S."/>
            <person name="Gnanaolivu R.D."/>
            <person name="Hernandez B."/>
            <person name="Javaid M."/>
            <person name="Jayaseelan J.C."/>
            <person name="Lee S."/>
            <person name="Li M."/>
            <person name="Ming W."/>
            <person name="Munidasa M."/>
            <person name="Muniz J."/>
            <person name="Nguyen L."/>
            <person name="Ongeri F."/>
            <person name="Osuji N."/>
            <person name="Pu L.-L."/>
            <person name="Puazo M."/>
            <person name="Qu C."/>
            <person name="Quiroz J."/>
            <person name="Raj R."/>
            <person name="Weissenberger G."/>
            <person name="Xin Y."/>
            <person name="Zou X."/>
            <person name="Han Y."/>
            <person name="Richards S."/>
            <person name="Worley K."/>
            <person name="Muzny D."/>
            <person name="Gibbs R."/>
        </authorList>
    </citation>
    <scope>NUCLEOTIDE SEQUENCE</scope>
    <source>
        <strain evidence="5">Sampled in the wild</strain>
    </source>
</reference>
<feature type="coiled-coil region" evidence="2">
    <location>
        <begin position="639"/>
        <end position="701"/>
    </location>
</feature>
<keyword evidence="2" id="KW-0175">Coiled coil</keyword>
<reference evidence="5" key="2">
    <citation type="submission" date="2017-10" db="EMBL/GenBank/DDBJ databases">
        <title>Ladona fulva Genome sequencing and assembly.</title>
        <authorList>
            <person name="Murali S."/>
            <person name="Richards S."/>
            <person name="Bandaranaike D."/>
            <person name="Bellair M."/>
            <person name="Blankenburg K."/>
            <person name="Chao H."/>
            <person name="Dinh H."/>
            <person name="Doddapaneni H."/>
            <person name="Dugan-Rocha S."/>
            <person name="Elkadiri S."/>
            <person name="Gnanaolivu R."/>
            <person name="Hernandez B."/>
            <person name="Skinner E."/>
            <person name="Javaid M."/>
            <person name="Lee S."/>
            <person name="Li M."/>
            <person name="Ming W."/>
            <person name="Munidasa M."/>
            <person name="Muniz J."/>
            <person name="Nguyen L."/>
            <person name="Hughes D."/>
            <person name="Osuji N."/>
            <person name="Pu L.-L."/>
            <person name="Puazo M."/>
            <person name="Qu C."/>
            <person name="Quiroz J."/>
            <person name="Raj R."/>
            <person name="Weissenberger G."/>
            <person name="Xin Y."/>
            <person name="Zou X."/>
            <person name="Han Y."/>
            <person name="Worley K."/>
            <person name="Muzny D."/>
            <person name="Gibbs R."/>
        </authorList>
    </citation>
    <scope>NUCLEOTIDE SEQUENCE</scope>
    <source>
        <strain evidence="5">Sampled in the wild</strain>
    </source>
</reference>
<dbReference type="PANTHER" id="PTHR46190:SF1">
    <property type="entry name" value="SI:CH211-201H21.5"/>
    <property type="match status" value="1"/>
</dbReference>
<dbReference type="EMBL" id="KZ308392">
    <property type="protein sequence ID" value="KAG8228831.1"/>
    <property type="molecule type" value="Genomic_DNA"/>
</dbReference>
<comment type="caution">
    <text evidence="5">The sequence shown here is derived from an EMBL/GenBank/DDBJ whole genome shotgun (WGS) entry which is preliminary data.</text>
</comment>
<dbReference type="Proteomes" id="UP000792457">
    <property type="component" value="Unassembled WGS sequence"/>
</dbReference>
<proteinExistence type="inferred from homology"/>
<dbReference type="InterPro" id="IPR001910">
    <property type="entry name" value="Inosine/uridine_hydrolase_dom"/>
</dbReference>
<dbReference type="Pfam" id="PF01156">
    <property type="entry name" value="IU_nuc_hydro"/>
    <property type="match status" value="1"/>
</dbReference>
<evidence type="ECO:0000313" key="5">
    <source>
        <dbReference type="EMBL" id="KAG8228831.1"/>
    </source>
</evidence>